<reference evidence="1 2" key="1">
    <citation type="submission" date="2013-02" db="EMBL/GenBank/DDBJ databases">
        <title>The Genome Sequence of Acinetobacter sp. NIPH 713.</title>
        <authorList>
            <consortium name="The Broad Institute Genome Sequencing Platform"/>
            <consortium name="The Broad Institute Genome Sequencing Center for Infectious Disease"/>
            <person name="Cerqueira G."/>
            <person name="Feldgarden M."/>
            <person name="Courvalin P."/>
            <person name="Perichon B."/>
            <person name="Grillot-Courvalin C."/>
            <person name="Clermont D."/>
            <person name="Rocha E."/>
            <person name="Yoon E.-J."/>
            <person name="Nemec A."/>
            <person name="Walker B."/>
            <person name="Young S.K."/>
            <person name="Zeng Q."/>
            <person name="Gargeya S."/>
            <person name="Fitzgerald M."/>
            <person name="Haas B."/>
            <person name="Abouelleil A."/>
            <person name="Alvarado L."/>
            <person name="Arachchi H.M."/>
            <person name="Berlin A.M."/>
            <person name="Chapman S.B."/>
            <person name="Dewar J."/>
            <person name="Goldberg J."/>
            <person name="Griggs A."/>
            <person name="Gujja S."/>
            <person name="Hansen M."/>
            <person name="Howarth C."/>
            <person name="Imamovic A."/>
            <person name="Larimer J."/>
            <person name="McCowan C."/>
            <person name="Murphy C."/>
            <person name="Neiman D."/>
            <person name="Pearson M."/>
            <person name="Priest M."/>
            <person name="Roberts A."/>
            <person name="Saif S."/>
            <person name="Shea T."/>
            <person name="Sisk P."/>
            <person name="Sykes S."/>
            <person name="Wortman J."/>
            <person name="Nusbaum C."/>
            <person name="Birren B."/>
        </authorList>
    </citation>
    <scope>NUCLEOTIDE SEQUENCE [LARGE SCALE GENOMIC DNA]</scope>
    <source>
        <strain evidence="1 2">NIPH 713</strain>
    </source>
</reference>
<proteinExistence type="predicted"/>
<sequence>MLFPTDQSQNCIMNYTHLTKEEKYQIYILDQFMSAPSGKFFGK</sequence>
<evidence type="ECO:0000313" key="1">
    <source>
        <dbReference type="EMBL" id="ENW87250.1"/>
    </source>
</evidence>
<dbReference type="Proteomes" id="UP000023774">
    <property type="component" value="Unassembled WGS sequence"/>
</dbReference>
<evidence type="ECO:0000313" key="2">
    <source>
        <dbReference type="Proteomes" id="UP000023774"/>
    </source>
</evidence>
<accession>N9M2F4</accession>
<protein>
    <submittedName>
        <fullName evidence="1">Uncharacterized protein</fullName>
    </submittedName>
</protein>
<name>N9M2F4_9GAMM</name>
<comment type="caution">
    <text evidence="1">The sequence shown here is derived from an EMBL/GenBank/DDBJ whole genome shotgun (WGS) entry which is preliminary data.</text>
</comment>
<dbReference type="AlphaFoldDB" id="N9M2F4"/>
<dbReference type="PATRIC" id="fig|1217709.3.peg.454"/>
<organism evidence="1 2">
    <name type="scientific">Acinetobacter pseudolwoffii</name>
    <dbReference type="NCBI Taxonomy" id="2053287"/>
    <lineage>
        <taxon>Bacteria</taxon>
        <taxon>Pseudomonadati</taxon>
        <taxon>Pseudomonadota</taxon>
        <taxon>Gammaproteobacteria</taxon>
        <taxon>Moraxellales</taxon>
        <taxon>Moraxellaceae</taxon>
        <taxon>Acinetobacter</taxon>
    </lineage>
</organism>
<dbReference type="EMBL" id="APRJ01000010">
    <property type="protein sequence ID" value="ENW87250.1"/>
    <property type="molecule type" value="Genomic_DNA"/>
</dbReference>
<keyword evidence="2" id="KW-1185">Reference proteome</keyword>
<gene>
    <name evidence="1" type="ORF">F906_00475</name>
</gene>
<dbReference type="HOGENOM" id="CLU_3228285_0_0_6"/>